<dbReference type="PRINTS" id="PR00038">
    <property type="entry name" value="HTHLUXR"/>
</dbReference>
<evidence type="ECO:0000259" key="4">
    <source>
        <dbReference type="PROSITE" id="PS50043"/>
    </source>
</evidence>
<comment type="caution">
    <text evidence="5">The sequence shown here is derived from an EMBL/GenBank/DDBJ whole genome shotgun (WGS) entry which is preliminary data.</text>
</comment>
<dbReference type="PROSITE" id="PS50043">
    <property type="entry name" value="HTH_LUXR_2"/>
    <property type="match status" value="1"/>
</dbReference>
<feature type="domain" description="HTH luxR-type" evidence="4">
    <location>
        <begin position="160"/>
        <end position="225"/>
    </location>
</feature>
<dbReference type="SUPFAM" id="SSF46894">
    <property type="entry name" value="C-terminal effector domain of the bipartite response regulators"/>
    <property type="match status" value="1"/>
</dbReference>
<accession>V4H286</accession>
<dbReference type="PATRIC" id="fig|1353533.3.peg.4071"/>
<dbReference type="InterPro" id="IPR036388">
    <property type="entry name" value="WH-like_DNA-bd_sf"/>
</dbReference>
<protein>
    <submittedName>
        <fullName evidence="5">DNA-binding HTH domain-containing protein</fullName>
    </submittedName>
</protein>
<dbReference type="Proteomes" id="UP000017820">
    <property type="component" value="Unassembled WGS sequence"/>
</dbReference>
<evidence type="ECO:0000256" key="2">
    <source>
        <dbReference type="ARBA" id="ARBA00023125"/>
    </source>
</evidence>
<dbReference type="EMBL" id="AUSV01000106">
    <property type="protein sequence ID" value="ESP91566.1"/>
    <property type="molecule type" value="Genomic_DNA"/>
</dbReference>
<keyword evidence="3" id="KW-0804">Transcription</keyword>
<dbReference type="PANTHER" id="PTHR44688:SF16">
    <property type="entry name" value="DNA-BINDING TRANSCRIPTIONAL ACTIVATOR DEVR_DOSR"/>
    <property type="match status" value="1"/>
</dbReference>
<evidence type="ECO:0000313" key="6">
    <source>
        <dbReference type="Proteomes" id="UP000017820"/>
    </source>
</evidence>
<dbReference type="RefSeq" id="WP_023400926.1">
    <property type="nucleotide sequence ID" value="NZ_AUSV01000106.1"/>
</dbReference>
<dbReference type="GO" id="GO:0006355">
    <property type="term" value="P:regulation of DNA-templated transcription"/>
    <property type="evidence" value="ECO:0007669"/>
    <property type="project" value="InterPro"/>
</dbReference>
<gene>
    <name evidence="5" type="ORF">PL2TA16_00118</name>
</gene>
<keyword evidence="2 5" id="KW-0238">DNA-binding</keyword>
<dbReference type="InterPro" id="IPR000792">
    <property type="entry name" value="Tscrpt_reg_LuxR_C"/>
</dbReference>
<organism evidence="5 6">
    <name type="scientific">Pseudoalteromonas luteoviolacea (strain 2ta16)</name>
    <dbReference type="NCBI Taxonomy" id="1353533"/>
    <lineage>
        <taxon>Bacteria</taxon>
        <taxon>Pseudomonadati</taxon>
        <taxon>Pseudomonadota</taxon>
        <taxon>Gammaproteobacteria</taxon>
        <taxon>Alteromonadales</taxon>
        <taxon>Pseudoalteromonadaceae</taxon>
        <taxon>Pseudoalteromonas</taxon>
    </lineage>
</organism>
<evidence type="ECO:0000256" key="1">
    <source>
        <dbReference type="ARBA" id="ARBA00023015"/>
    </source>
</evidence>
<reference evidence="5 6" key="1">
    <citation type="submission" date="2013-07" db="EMBL/GenBank/DDBJ databases">
        <title>Draft genome sequence of Pseudoalteromonas luteoviolacea 2ta16.</title>
        <authorList>
            <person name="Allen E.E."/>
            <person name="Azam F."/>
            <person name="Podell S."/>
        </authorList>
    </citation>
    <scope>NUCLEOTIDE SEQUENCE [LARGE SCALE GENOMIC DNA]</scope>
    <source>
        <strain evidence="5 6">2ta16</strain>
    </source>
</reference>
<sequence length="227" mass="25638">MKPTEQDSYNPFKDGESIRRIIDLFDSIHHADDLKEALTTIARDVGYDCLAFVDYSPLPNHIQPVQVYGHYQEELSVLFESDKVLAHSKSGIRLCSLAKLTGALNIAESLHVLPLRGIKGIIGALVFNVPCDLAHKVTVEQVDWYWTILSPALLNAALRCRKDHFNITKRERDCVLWASEGKTSWEISQILGITERTVNFHLTNCIEKTQSANRQQAIVKCLINNLI</sequence>
<dbReference type="InterPro" id="IPR016032">
    <property type="entry name" value="Sig_transdc_resp-reg_C-effctor"/>
</dbReference>
<dbReference type="GO" id="GO:0003677">
    <property type="term" value="F:DNA binding"/>
    <property type="evidence" value="ECO:0007669"/>
    <property type="project" value="UniProtKB-KW"/>
</dbReference>
<keyword evidence="1" id="KW-0805">Transcription regulation</keyword>
<proteinExistence type="predicted"/>
<dbReference type="Gene3D" id="1.10.10.10">
    <property type="entry name" value="Winged helix-like DNA-binding domain superfamily/Winged helix DNA-binding domain"/>
    <property type="match status" value="1"/>
</dbReference>
<evidence type="ECO:0000256" key="3">
    <source>
        <dbReference type="ARBA" id="ARBA00023163"/>
    </source>
</evidence>
<name>V4H286_PSEL2</name>
<dbReference type="PANTHER" id="PTHR44688">
    <property type="entry name" value="DNA-BINDING TRANSCRIPTIONAL ACTIVATOR DEVR_DOSR"/>
    <property type="match status" value="1"/>
</dbReference>
<dbReference type="AlphaFoldDB" id="V4H286"/>
<dbReference type="Pfam" id="PF00196">
    <property type="entry name" value="GerE"/>
    <property type="match status" value="1"/>
</dbReference>
<dbReference type="CDD" id="cd06170">
    <property type="entry name" value="LuxR_C_like"/>
    <property type="match status" value="1"/>
</dbReference>
<evidence type="ECO:0000313" key="5">
    <source>
        <dbReference type="EMBL" id="ESP91566.1"/>
    </source>
</evidence>
<dbReference type="SMART" id="SM00421">
    <property type="entry name" value="HTH_LUXR"/>
    <property type="match status" value="1"/>
</dbReference>